<dbReference type="GO" id="GO:0051011">
    <property type="term" value="F:microtubule minus-end binding"/>
    <property type="evidence" value="ECO:0007669"/>
    <property type="project" value="TreeGrafter"/>
</dbReference>
<keyword evidence="2 5" id="KW-0963">Cytoplasm</keyword>
<organism evidence="8 9">
    <name type="scientific">Steinernema glaseri</name>
    <dbReference type="NCBI Taxonomy" id="37863"/>
    <lineage>
        <taxon>Eukaryota</taxon>
        <taxon>Metazoa</taxon>
        <taxon>Ecdysozoa</taxon>
        <taxon>Nematoda</taxon>
        <taxon>Chromadorea</taxon>
        <taxon>Rhabditida</taxon>
        <taxon>Tylenchina</taxon>
        <taxon>Panagrolaimomorpha</taxon>
        <taxon>Strongyloidoidea</taxon>
        <taxon>Steinernematidae</taxon>
        <taxon>Steinernema</taxon>
    </lineage>
</organism>
<dbReference type="InterPro" id="IPR042241">
    <property type="entry name" value="GCP_C_sf"/>
</dbReference>
<dbReference type="GO" id="GO:0000930">
    <property type="term" value="C:gamma-tubulin complex"/>
    <property type="evidence" value="ECO:0007669"/>
    <property type="project" value="TreeGrafter"/>
</dbReference>
<feature type="domain" description="Gamma tubulin complex component C-terminal" evidence="6">
    <location>
        <begin position="374"/>
        <end position="597"/>
    </location>
</feature>
<dbReference type="Pfam" id="PF17681">
    <property type="entry name" value="GCP_N_terminal"/>
    <property type="match status" value="1"/>
</dbReference>
<dbReference type="GO" id="GO:0051321">
    <property type="term" value="P:meiotic cell cycle"/>
    <property type="evidence" value="ECO:0007669"/>
    <property type="project" value="TreeGrafter"/>
</dbReference>
<dbReference type="GO" id="GO:0005874">
    <property type="term" value="C:microtubule"/>
    <property type="evidence" value="ECO:0007669"/>
    <property type="project" value="UniProtKB-KW"/>
</dbReference>
<dbReference type="PANTHER" id="PTHR19302:SF13">
    <property type="entry name" value="GAMMA-TUBULIN COMPLEX COMPONENT 2"/>
    <property type="match status" value="1"/>
</dbReference>
<evidence type="ECO:0000259" key="6">
    <source>
        <dbReference type="Pfam" id="PF04130"/>
    </source>
</evidence>
<dbReference type="WBParaSite" id="L893_g9761.t1">
    <property type="protein sequence ID" value="L893_g9761.t1"/>
    <property type="gene ID" value="L893_g9761"/>
</dbReference>
<evidence type="ECO:0000256" key="2">
    <source>
        <dbReference type="ARBA" id="ARBA00022490"/>
    </source>
</evidence>
<dbReference type="Gene3D" id="1.20.120.1900">
    <property type="entry name" value="Gamma-tubulin complex, C-terminal domain"/>
    <property type="match status" value="1"/>
</dbReference>
<sequence>MISGKTLDWHNCRRKLLKADSLGFATRSPDDFSEHNNDENFCGSTSMLDFSRLSQDEQESTIYDEVNMIFSGTDTVNIRRQFNEQGVISWNINEKLSQTIRNQVRECLCLATHLYTARKHINAILNDGRRGTIAQSVAYVCSRILFKNVEKLCIELDDCPNKHISVITARVKPVESTAVDVGKILKFVDENHLIGGAVIGYLYEQKNYFLPSGFSQLLNKMISAAEEAYYILLFDWITTGSLIRDRAYEFMIWDLKRAKTLTVEDFTSGYSIERVKNYDTFEKRFVFISDLCPKTLEPVMDTIIKCGKYLYLYEQHVTKAKPRPLPLTLSNFKELAKRDLATVLTIIKDTCERSSMNLLKLLREKYDLDLFAKSLGQFFLDDGSDWLSNFIDYTVAKGIDVSEPANSRMMKTCFETALDNSLLKNNKFRSSFRLKRKEFNGIFQSIHGGFAQSDPESRALIRESMAFDVTLNPAFAIIFPDTIVERYNTFFHVLIHLKRTQVLLLRKRTGLVRTAFEEIALSNSMLRFVDKILQYVSEWVISGQLKTFQEAIGKATSIEQVVAVQDHCLNEATKKCSLDRECVAFVDVLLDIIMSYVTGDWCDFKEVAEAFSKNVDLCKEVVIEHESNLTPLSPLTYWLFGSLGSYSAH</sequence>
<dbReference type="GO" id="GO:0000922">
    <property type="term" value="C:spindle pole"/>
    <property type="evidence" value="ECO:0007669"/>
    <property type="project" value="InterPro"/>
</dbReference>
<comment type="subcellular location">
    <subcellularLocation>
        <location evidence="5">Cytoplasm</location>
        <location evidence="5">Cytoskeleton</location>
        <location evidence="5">Microtubule organizing center</location>
    </subcellularLocation>
</comment>
<feature type="domain" description="Gamma tubulin complex component protein N-terminal" evidence="7">
    <location>
        <begin position="66"/>
        <end position="365"/>
    </location>
</feature>
<reference evidence="9" key="1">
    <citation type="submission" date="2016-11" db="UniProtKB">
        <authorList>
            <consortium name="WormBaseParasite"/>
        </authorList>
    </citation>
    <scope>IDENTIFICATION</scope>
</reference>
<protein>
    <recommendedName>
        <fullName evidence="5">Gamma-tubulin complex component</fullName>
    </recommendedName>
</protein>
<dbReference type="InterPro" id="IPR040457">
    <property type="entry name" value="GCP_C"/>
</dbReference>
<name>A0A1I8AUX9_9BILA</name>
<dbReference type="Pfam" id="PF04130">
    <property type="entry name" value="GCP_C_terminal"/>
    <property type="match status" value="1"/>
</dbReference>
<dbReference type="AlphaFoldDB" id="A0A1I8AUX9"/>
<dbReference type="GO" id="GO:0000278">
    <property type="term" value="P:mitotic cell cycle"/>
    <property type="evidence" value="ECO:0007669"/>
    <property type="project" value="TreeGrafter"/>
</dbReference>
<evidence type="ECO:0000313" key="8">
    <source>
        <dbReference type="Proteomes" id="UP000095287"/>
    </source>
</evidence>
<evidence type="ECO:0000256" key="1">
    <source>
        <dbReference type="ARBA" id="ARBA00010337"/>
    </source>
</evidence>
<dbReference type="InterPro" id="IPR041470">
    <property type="entry name" value="GCP_N"/>
</dbReference>
<proteinExistence type="inferred from homology"/>
<dbReference type="GO" id="GO:0007020">
    <property type="term" value="P:microtubule nucleation"/>
    <property type="evidence" value="ECO:0007669"/>
    <property type="project" value="InterPro"/>
</dbReference>
<evidence type="ECO:0000256" key="3">
    <source>
        <dbReference type="ARBA" id="ARBA00022701"/>
    </source>
</evidence>
<dbReference type="PANTHER" id="PTHR19302">
    <property type="entry name" value="GAMMA TUBULIN COMPLEX PROTEIN"/>
    <property type="match status" value="1"/>
</dbReference>
<comment type="similarity">
    <text evidence="1 5">Belongs to the TUBGCP family.</text>
</comment>
<keyword evidence="8" id="KW-1185">Reference proteome</keyword>
<dbReference type="InterPro" id="IPR007259">
    <property type="entry name" value="GCP"/>
</dbReference>
<evidence type="ECO:0000313" key="9">
    <source>
        <dbReference type="WBParaSite" id="L893_g9761.t1"/>
    </source>
</evidence>
<evidence type="ECO:0000259" key="7">
    <source>
        <dbReference type="Pfam" id="PF17681"/>
    </source>
</evidence>
<dbReference type="GO" id="GO:0051225">
    <property type="term" value="P:spindle assembly"/>
    <property type="evidence" value="ECO:0007669"/>
    <property type="project" value="TreeGrafter"/>
</dbReference>
<keyword evidence="4 5" id="KW-0206">Cytoskeleton</keyword>
<evidence type="ECO:0000256" key="5">
    <source>
        <dbReference type="RuleBase" id="RU363050"/>
    </source>
</evidence>
<accession>A0A1I8AUX9</accession>
<dbReference type="GO" id="GO:0043015">
    <property type="term" value="F:gamma-tubulin binding"/>
    <property type="evidence" value="ECO:0007669"/>
    <property type="project" value="InterPro"/>
</dbReference>
<dbReference type="GO" id="GO:0031122">
    <property type="term" value="P:cytoplasmic microtubule organization"/>
    <property type="evidence" value="ECO:0007669"/>
    <property type="project" value="TreeGrafter"/>
</dbReference>
<keyword evidence="3 5" id="KW-0493">Microtubule</keyword>
<dbReference type="Proteomes" id="UP000095287">
    <property type="component" value="Unplaced"/>
</dbReference>
<evidence type="ECO:0000256" key="4">
    <source>
        <dbReference type="ARBA" id="ARBA00023212"/>
    </source>
</evidence>